<evidence type="ECO:0000313" key="3">
    <source>
        <dbReference type="Proteomes" id="UP000229498"/>
    </source>
</evidence>
<gene>
    <name evidence="2" type="ORF">CVT23_04525</name>
</gene>
<name>A0A2M9G5A5_9PROT</name>
<evidence type="ECO:0000313" key="2">
    <source>
        <dbReference type="EMBL" id="PJK30880.1"/>
    </source>
</evidence>
<keyword evidence="3" id="KW-1185">Reference proteome</keyword>
<evidence type="ECO:0000256" key="1">
    <source>
        <dbReference type="SAM" id="MobiDB-lite"/>
    </source>
</evidence>
<proteinExistence type="predicted"/>
<sequence length="240" mass="25648">MPRTALAELARLDEIFQATGLAAQSETGGAAIERHRDHAALPFESCGPEPMIDPGPLCLRLLAPAERQRHARQAVGEQAFGQKRPEAGYLIHFPVQAIGQRTDCAAGAIDETVGACGPQHTTWQAVAEDGRARDPLGQLQEIDHAPEPGHADSREHDGLPDEHVPGAVTGIDLTAFRTARADRSEEILDGAAIVLTERDEAGGMAADFAVHAGNEIAPRIEELLQFPPPAFSAGHHHFTE</sequence>
<organism evidence="2 3">
    <name type="scientific">Minwuia thermotolerans</name>
    <dbReference type="NCBI Taxonomy" id="2056226"/>
    <lineage>
        <taxon>Bacteria</taxon>
        <taxon>Pseudomonadati</taxon>
        <taxon>Pseudomonadota</taxon>
        <taxon>Alphaproteobacteria</taxon>
        <taxon>Minwuiales</taxon>
        <taxon>Minwuiaceae</taxon>
        <taxon>Minwuia</taxon>
    </lineage>
</organism>
<accession>A0A2M9G5A5</accession>
<comment type="caution">
    <text evidence="2">The sequence shown here is derived from an EMBL/GenBank/DDBJ whole genome shotgun (WGS) entry which is preliminary data.</text>
</comment>
<feature type="region of interest" description="Disordered" evidence="1">
    <location>
        <begin position="142"/>
        <end position="166"/>
    </location>
</feature>
<feature type="compositionally biased region" description="Basic and acidic residues" evidence="1">
    <location>
        <begin position="142"/>
        <end position="164"/>
    </location>
</feature>
<dbReference type="EMBL" id="PHIG01000013">
    <property type="protein sequence ID" value="PJK30880.1"/>
    <property type="molecule type" value="Genomic_DNA"/>
</dbReference>
<dbReference type="AlphaFoldDB" id="A0A2M9G5A5"/>
<dbReference type="Proteomes" id="UP000229498">
    <property type="component" value="Unassembled WGS sequence"/>
</dbReference>
<protein>
    <submittedName>
        <fullName evidence="2">Uncharacterized protein</fullName>
    </submittedName>
</protein>
<reference evidence="2 3" key="1">
    <citation type="submission" date="2017-11" db="EMBL/GenBank/DDBJ databases">
        <title>Draft genome sequence of Rhizobiales bacterium SY3-13.</title>
        <authorList>
            <person name="Sun C."/>
        </authorList>
    </citation>
    <scope>NUCLEOTIDE SEQUENCE [LARGE SCALE GENOMIC DNA]</scope>
    <source>
        <strain evidence="2 3">SY3-13</strain>
    </source>
</reference>